<evidence type="ECO:0000313" key="1">
    <source>
        <dbReference type="EMBL" id="JAH14608.1"/>
    </source>
</evidence>
<name>A0A0E9QEQ3_ANGAN</name>
<organism evidence="1">
    <name type="scientific">Anguilla anguilla</name>
    <name type="common">European freshwater eel</name>
    <name type="synonym">Muraena anguilla</name>
    <dbReference type="NCBI Taxonomy" id="7936"/>
    <lineage>
        <taxon>Eukaryota</taxon>
        <taxon>Metazoa</taxon>
        <taxon>Chordata</taxon>
        <taxon>Craniata</taxon>
        <taxon>Vertebrata</taxon>
        <taxon>Euteleostomi</taxon>
        <taxon>Actinopterygii</taxon>
        <taxon>Neopterygii</taxon>
        <taxon>Teleostei</taxon>
        <taxon>Anguilliformes</taxon>
        <taxon>Anguillidae</taxon>
        <taxon>Anguilla</taxon>
    </lineage>
</organism>
<reference evidence="1" key="2">
    <citation type="journal article" date="2015" name="Fish Shellfish Immunol.">
        <title>Early steps in the European eel (Anguilla anguilla)-Vibrio vulnificus interaction in the gills: Role of the RtxA13 toxin.</title>
        <authorList>
            <person name="Callol A."/>
            <person name="Pajuelo D."/>
            <person name="Ebbesson L."/>
            <person name="Teles M."/>
            <person name="MacKenzie S."/>
            <person name="Amaro C."/>
        </authorList>
    </citation>
    <scope>NUCLEOTIDE SEQUENCE</scope>
</reference>
<dbReference type="EMBL" id="GBXM01093969">
    <property type="protein sequence ID" value="JAH14608.1"/>
    <property type="molecule type" value="Transcribed_RNA"/>
</dbReference>
<reference evidence="1" key="1">
    <citation type="submission" date="2014-11" db="EMBL/GenBank/DDBJ databases">
        <authorList>
            <person name="Amaro Gonzalez C."/>
        </authorList>
    </citation>
    <scope>NUCLEOTIDE SEQUENCE</scope>
</reference>
<proteinExistence type="predicted"/>
<dbReference type="AlphaFoldDB" id="A0A0E9QEQ3"/>
<accession>A0A0E9QEQ3</accession>
<sequence>MHWVRGRNTPWNSANLSRGLNYV</sequence>
<protein>
    <submittedName>
        <fullName evidence="1">Uncharacterized protein</fullName>
    </submittedName>
</protein>